<sequence length="137" mass="15830">MIHKDLAKLKMYIGATDTENRQKFETLFAEIASKYTSEEDKLIIKQFVQDGINECANDIKEVKEKIELKEQLKEVAEIVSLSYIAKKYFNKSRTWLYQRINGNLVHNKPAQFTNNELDILKFAIKDISNKLGSLSIG</sequence>
<accession>A0AAW6HG68</accession>
<name>A0AAW6HG68_BACOV</name>
<organism evidence="2 3">
    <name type="scientific">Bacteroides ovatus</name>
    <dbReference type="NCBI Taxonomy" id="28116"/>
    <lineage>
        <taxon>Bacteria</taxon>
        <taxon>Pseudomonadati</taxon>
        <taxon>Bacteroidota</taxon>
        <taxon>Bacteroidia</taxon>
        <taxon>Bacteroidales</taxon>
        <taxon>Bacteroidaceae</taxon>
        <taxon>Bacteroides</taxon>
    </lineage>
</organism>
<comment type="caution">
    <text evidence="2">The sequence shown here is derived from an EMBL/GenBank/DDBJ whole genome shotgun (WGS) entry which is preliminary data.</text>
</comment>
<gene>
    <name evidence="2" type="ORF">PO382_15600</name>
</gene>
<dbReference type="EMBL" id="JAQNZF010000020">
    <property type="protein sequence ID" value="MDC2743649.1"/>
    <property type="molecule type" value="Genomic_DNA"/>
</dbReference>
<evidence type="ECO:0000256" key="1">
    <source>
        <dbReference type="SAM" id="Coils"/>
    </source>
</evidence>
<evidence type="ECO:0000313" key="2">
    <source>
        <dbReference type="EMBL" id="MDC2743649.1"/>
    </source>
</evidence>
<dbReference type="Pfam" id="PF16476">
    <property type="entry name" value="DUF5053"/>
    <property type="match status" value="1"/>
</dbReference>
<dbReference type="InterPro" id="IPR032483">
    <property type="entry name" value="DUF5053"/>
</dbReference>
<dbReference type="RefSeq" id="WP_229107719.1">
    <property type="nucleotide sequence ID" value="NZ_JADMTR010000019.1"/>
</dbReference>
<feature type="coiled-coil region" evidence="1">
    <location>
        <begin position="52"/>
        <end position="79"/>
    </location>
</feature>
<dbReference type="AlphaFoldDB" id="A0AAW6HG68"/>
<reference evidence="2" key="1">
    <citation type="submission" date="2022-10" db="EMBL/GenBank/DDBJ databases">
        <title>Human gut microbiome strain richness.</title>
        <authorList>
            <person name="Chen-Liaw A."/>
        </authorList>
    </citation>
    <scope>NUCLEOTIDE SEQUENCE</scope>
    <source>
        <strain evidence="2">BSD2780120875st1_E1_BSD2780120875_150330</strain>
    </source>
</reference>
<keyword evidence="1" id="KW-0175">Coiled coil</keyword>
<evidence type="ECO:0000313" key="3">
    <source>
        <dbReference type="Proteomes" id="UP001219389"/>
    </source>
</evidence>
<protein>
    <submittedName>
        <fullName evidence="2">DUF5053 domain-containing protein</fullName>
    </submittedName>
</protein>
<proteinExistence type="predicted"/>
<dbReference type="Proteomes" id="UP001219389">
    <property type="component" value="Unassembled WGS sequence"/>
</dbReference>